<name>A0ABD1Z903_9MARC</name>
<dbReference type="InterPro" id="IPR039633">
    <property type="entry name" value="PAP"/>
</dbReference>
<evidence type="ECO:0000259" key="3">
    <source>
        <dbReference type="Pfam" id="PF04755"/>
    </source>
</evidence>
<dbReference type="EMBL" id="JBHFFA010000002">
    <property type="protein sequence ID" value="KAL2642782.1"/>
    <property type="molecule type" value="Genomic_DNA"/>
</dbReference>
<evidence type="ECO:0000256" key="2">
    <source>
        <dbReference type="ARBA" id="ARBA00022640"/>
    </source>
</evidence>
<sequence length="318" mass="34841">MSRAVANGCRCCCSSSGCVVDIYGKKLDGRAREWNSSMRWAVQSLPRQFSAPGRLKGSFSRISPIQRLGTVKALTASAAGAAIHEGTLEKSKYELLRLANETGRGLTVSADQRAEIEEVLVDVEKFDAGKPLKLSELDGTWLLQYTTAPDVVGILQAAQTPFIKVGQIFQKFECKERVDGGSVKNVVRWSIPGALQEDDGATLVVDASFSVVSPRSIVLSFQEAKLGDVLISEELQGLIAPAILPRSFFTLQILQFLRSLNIRVPLVRPPLPGAQRSSRVPIGLRYYLTYLDHDMLVGRALGNGGIFIFSRTQRLELF</sequence>
<reference evidence="4 5" key="1">
    <citation type="submission" date="2024-09" db="EMBL/GenBank/DDBJ databases">
        <title>Chromosome-scale assembly of Riccia fluitans.</title>
        <authorList>
            <person name="Paukszto L."/>
            <person name="Sawicki J."/>
            <person name="Karawczyk K."/>
            <person name="Piernik-Szablinska J."/>
            <person name="Szczecinska M."/>
            <person name="Mazdziarz M."/>
        </authorList>
    </citation>
    <scope>NUCLEOTIDE SEQUENCE [LARGE SCALE GENOMIC DNA]</scope>
    <source>
        <strain evidence="4">Rf_01</strain>
        <tissue evidence="4">Aerial parts of the thallus</tissue>
    </source>
</reference>
<dbReference type="PANTHER" id="PTHR31906">
    <property type="entry name" value="PLASTID-LIPID-ASSOCIATED PROTEIN 4, CHLOROPLASTIC-RELATED"/>
    <property type="match status" value="1"/>
</dbReference>
<gene>
    <name evidence="4" type="ORF">R1flu_010369</name>
</gene>
<organism evidence="4 5">
    <name type="scientific">Riccia fluitans</name>
    <dbReference type="NCBI Taxonomy" id="41844"/>
    <lineage>
        <taxon>Eukaryota</taxon>
        <taxon>Viridiplantae</taxon>
        <taxon>Streptophyta</taxon>
        <taxon>Embryophyta</taxon>
        <taxon>Marchantiophyta</taxon>
        <taxon>Marchantiopsida</taxon>
        <taxon>Marchantiidae</taxon>
        <taxon>Marchantiales</taxon>
        <taxon>Ricciaceae</taxon>
        <taxon>Riccia</taxon>
    </lineage>
</organism>
<protein>
    <recommendedName>
        <fullName evidence="3">Plastid lipid-associated protein/fibrillin conserved domain-containing protein</fullName>
    </recommendedName>
</protein>
<evidence type="ECO:0000313" key="4">
    <source>
        <dbReference type="EMBL" id="KAL2642782.1"/>
    </source>
</evidence>
<dbReference type="AlphaFoldDB" id="A0ABD1Z903"/>
<dbReference type="InterPro" id="IPR006843">
    <property type="entry name" value="PAP/fibrillin_dom"/>
</dbReference>
<accession>A0ABD1Z903</accession>
<evidence type="ECO:0000256" key="1">
    <source>
        <dbReference type="ARBA" id="ARBA00004474"/>
    </source>
</evidence>
<dbReference type="Proteomes" id="UP001605036">
    <property type="component" value="Unassembled WGS sequence"/>
</dbReference>
<keyword evidence="2" id="KW-0934">Plastid</keyword>
<comment type="caution">
    <text evidence="4">The sequence shown here is derived from an EMBL/GenBank/DDBJ whole genome shotgun (WGS) entry which is preliminary data.</text>
</comment>
<evidence type="ECO:0000313" key="5">
    <source>
        <dbReference type="Proteomes" id="UP001605036"/>
    </source>
</evidence>
<comment type="subcellular location">
    <subcellularLocation>
        <location evidence="1">Plastid</location>
    </subcellularLocation>
</comment>
<proteinExistence type="predicted"/>
<dbReference type="Pfam" id="PF04755">
    <property type="entry name" value="PAP_fibrillin"/>
    <property type="match status" value="1"/>
</dbReference>
<feature type="domain" description="Plastid lipid-associated protein/fibrillin conserved" evidence="3">
    <location>
        <begin position="90"/>
        <end position="309"/>
    </location>
</feature>
<dbReference type="GO" id="GO:0009536">
    <property type="term" value="C:plastid"/>
    <property type="evidence" value="ECO:0007669"/>
    <property type="project" value="UniProtKB-SubCell"/>
</dbReference>
<keyword evidence="5" id="KW-1185">Reference proteome</keyword>